<dbReference type="PANTHER" id="PTHR39963">
    <property type="entry name" value="SLL0983 PROTEIN"/>
    <property type="match status" value="1"/>
</dbReference>
<keyword evidence="2" id="KW-0808">Transferase</keyword>
<organism evidence="2 3">
    <name type="scientific">Mariniphaga sediminis</name>
    <dbReference type="NCBI Taxonomy" id="1628158"/>
    <lineage>
        <taxon>Bacteria</taxon>
        <taxon>Pseudomonadati</taxon>
        <taxon>Bacteroidota</taxon>
        <taxon>Bacteroidia</taxon>
        <taxon>Marinilabiliales</taxon>
        <taxon>Prolixibacteraceae</taxon>
        <taxon>Mariniphaga</taxon>
    </lineage>
</organism>
<keyword evidence="3" id="KW-1185">Reference proteome</keyword>
<dbReference type="NCBIfam" id="NF033855">
    <property type="entry name" value="tRNA_MNMC2"/>
    <property type="match status" value="1"/>
</dbReference>
<dbReference type="Proteomes" id="UP000266441">
    <property type="component" value="Unassembled WGS sequence"/>
</dbReference>
<evidence type="ECO:0000313" key="2">
    <source>
        <dbReference type="EMBL" id="RIH63205.1"/>
    </source>
</evidence>
<dbReference type="GO" id="GO:0004808">
    <property type="term" value="F:tRNA (5-methylaminomethyl-2-thiouridylate)(34)-methyltransferase activity"/>
    <property type="evidence" value="ECO:0007669"/>
    <property type="project" value="InterPro"/>
</dbReference>
<dbReference type="InterPro" id="IPR047785">
    <property type="entry name" value="tRNA_MNMC2"/>
</dbReference>
<evidence type="ECO:0000259" key="1">
    <source>
        <dbReference type="Pfam" id="PF05430"/>
    </source>
</evidence>
<protein>
    <submittedName>
        <fullName evidence="2">SAM-dependent methyltransferase</fullName>
    </submittedName>
</protein>
<dbReference type="InterPro" id="IPR008471">
    <property type="entry name" value="MnmC-like_methylTransf"/>
</dbReference>
<dbReference type="Pfam" id="PF05430">
    <property type="entry name" value="Methyltransf_30"/>
    <property type="match status" value="1"/>
</dbReference>
<dbReference type="RefSeq" id="WP_119351872.1">
    <property type="nucleotide sequence ID" value="NZ_QWET01000024.1"/>
</dbReference>
<reference evidence="2 3" key="1">
    <citation type="journal article" date="2015" name="Int. J. Syst. Evol. Microbiol.">
        <title>Mariniphaga sediminis sp. nov., isolated from coastal sediment.</title>
        <authorList>
            <person name="Wang F.Q."/>
            <person name="Shen Q.Y."/>
            <person name="Chen G.J."/>
            <person name="Du Z.J."/>
        </authorList>
    </citation>
    <scope>NUCLEOTIDE SEQUENCE [LARGE SCALE GENOMIC DNA]</scope>
    <source>
        <strain evidence="2 3">SY21</strain>
    </source>
</reference>
<accession>A0A399CTE6</accession>
<feature type="domain" description="MnmC-like methyltransferase" evidence="1">
    <location>
        <begin position="143"/>
        <end position="220"/>
    </location>
</feature>
<keyword evidence="2" id="KW-0489">Methyltransferase</keyword>
<gene>
    <name evidence="2" type="ORF">D1164_21010</name>
</gene>
<dbReference type="AlphaFoldDB" id="A0A399CTE6"/>
<sequence>MNPEYRNTADGSGTLYLPEMNEQYHSLNGAVTESKHVFIEMGYRFHSAPNPVIFEVGFGTGLNCLLTADLAEKDQRSVFYIAIEKYPLSSETIKKLDYGRFIQGKGRELFSSIHECVWDVPVQLTPWFTLLKLKADFTGNEWQIPQHCDIIYFDAFGPDKQPEMWSLPNFLHLSQLMSPGGVFVTYSAKGMVRRQLTEVGFTVERLPGPPGKKEMLRGIKTASGI</sequence>
<dbReference type="GO" id="GO:0032259">
    <property type="term" value="P:methylation"/>
    <property type="evidence" value="ECO:0007669"/>
    <property type="project" value="UniProtKB-KW"/>
</dbReference>
<dbReference type="PANTHER" id="PTHR39963:SF1">
    <property type="entry name" value="MNMC-LIKE METHYLTRANSFERASE DOMAIN-CONTAINING PROTEIN"/>
    <property type="match status" value="1"/>
</dbReference>
<dbReference type="InterPro" id="IPR029063">
    <property type="entry name" value="SAM-dependent_MTases_sf"/>
</dbReference>
<dbReference type="OrthoDB" id="9786494at2"/>
<proteinExistence type="predicted"/>
<comment type="caution">
    <text evidence="2">The sequence shown here is derived from an EMBL/GenBank/DDBJ whole genome shotgun (WGS) entry which is preliminary data.</text>
</comment>
<dbReference type="GO" id="GO:0016645">
    <property type="term" value="F:oxidoreductase activity, acting on the CH-NH group of donors"/>
    <property type="evidence" value="ECO:0007669"/>
    <property type="project" value="InterPro"/>
</dbReference>
<dbReference type="SUPFAM" id="SSF53335">
    <property type="entry name" value="S-adenosyl-L-methionine-dependent methyltransferases"/>
    <property type="match status" value="1"/>
</dbReference>
<name>A0A399CTE6_9BACT</name>
<dbReference type="Gene3D" id="3.40.50.150">
    <property type="entry name" value="Vaccinia Virus protein VP39"/>
    <property type="match status" value="1"/>
</dbReference>
<dbReference type="EMBL" id="QWET01000024">
    <property type="protein sequence ID" value="RIH63205.1"/>
    <property type="molecule type" value="Genomic_DNA"/>
</dbReference>
<evidence type="ECO:0000313" key="3">
    <source>
        <dbReference type="Proteomes" id="UP000266441"/>
    </source>
</evidence>